<dbReference type="GO" id="GO:0018279">
    <property type="term" value="P:protein N-linked glycosylation via asparagine"/>
    <property type="evidence" value="ECO:0007669"/>
    <property type="project" value="TreeGrafter"/>
</dbReference>
<accession>A0AA35R5Q1</accession>
<reference evidence="4" key="1">
    <citation type="submission" date="2023-03" db="EMBL/GenBank/DDBJ databases">
        <authorList>
            <person name="Steffen K."/>
            <person name="Cardenas P."/>
        </authorList>
    </citation>
    <scope>NUCLEOTIDE SEQUENCE</scope>
</reference>
<dbReference type="InterPro" id="IPR009448">
    <property type="entry name" value="UDP-g_GGtrans"/>
</dbReference>
<proteinExistence type="predicted"/>
<evidence type="ECO:0000313" key="5">
    <source>
        <dbReference type="Proteomes" id="UP001174909"/>
    </source>
</evidence>
<sequence length="342" mass="38732">MSVREAAVLLVVGVFAGVWASSKPVHITLTSNWTRTPILLEASEFLSGEDPLLFWEFLEKTEDLHLAETDRDVYEAVMDQAEQLLPPLVFNCLQLSLSLHAQSPAVTMYQQLAEERRSSLVGGDCLPWAELGGRAYCSITDLTSDLGPDTPTSQPEIYSFDHVYPTPLLSGSQSSQPLLPVAILYCQWGTESCLHWHHQLAGLASLGSLRYVFRHHFQVGRRREGQYCQDMGFNWPSRTQSTKQWTTPKSKERGRLEKRRKRSSWIFRAFPSPLYSLYMRTCQRSWRSSDNIFSTVPVRSLTSRPGRFKTLGSRQPSEGGQLSSGHGTQCPQRPRPEPPHHD</sequence>
<gene>
    <name evidence="4" type="ORF">GBAR_LOCUS4125</name>
</gene>
<evidence type="ECO:0000259" key="3">
    <source>
        <dbReference type="Pfam" id="PF18400"/>
    </source>
</evidence>
<keyword evidence="5" id="KW-1185">Reference proteome</keyword>
<dbReference type="InterPro" id="IPR040693">
    <property type="entry name" value="UGGT_TRXL_1"/>
</dbReference>
<dbReference type="Proteomes" id="UP001174909">
    <property type="component" value="Unassembled WGS sequence"/>
</dbReference>
<protein>
    <submittedName>
        <fullName evidence="4">UDP-glucose:glycoprotein glucosyltransferase 1</fullName>
    </submittedName>
</protein>
<feature type="region of interest" description="Disordered" evidence="1">
    <location>
        <begin position="238"/>
        <end position="258"/>
    </location>
</feature>
<dbReference type="EMBL" id="CASHTH010000594">
    <property type="protein sequence ID" value="CAI8005278.1"/>
    <property type="molecule type" value="Genomic_DNA"/>
</dbReference>
<feature type="compositionally biased region" description="Polar residues" evidence="1">
    <location>
        <begin position="238"/>
        <end position="248"/>
    </location>
</feature>
<name>A0AA35R5Q1_GEOBA</name>
<dbReference type="PANTHER" id="PTHR11226">
    <property type="entry name" value="UDP-GLUCOSE GLYCOPROTEIN:GLUCOSYLTRANSFERASE"/>
    <property type="match status" value="1"/>
</dbReference>
<dbReference type="GO" id="GO:0051082">
    <property type="term" value="F:unfolded protein binding"/>
    <property type="evidence" value="ECO:0007669"/>
    <property type="project" value="TreeGrafter"/>
</dbReference>
<evidence type="ECO:0000313" key="4">
    <source>
        <dbReference type="EMBL" id="CAI8005278.1"/>
    </source>
</evidence>
<keyword evidence="2" id="KW-0732">Signal</keyword>
<dbReference type="AlphaFoldDB" id="A0AA35R5Q1"/>
<dbReference type="GO" id="GO:0003980">
    <property type="term" value="F:UDP-glucose:glycoprotein glucosyltransferase activity"/>
    <property type="evidence" value="ECO:0007669"/>
    <property type="project" value="InterPro"/>
</dbReference>
<feature type="domain" description="UGGT thioredoxin-like" evidence="3">
    <location>
        <begin position="36"/>
        <end position="219"/>
    </location>
</feature>
<dbReference type="GO" id="GO:0005783">
    <property type="term" value="C:endoplasmic reticulum"/>
    <property type="evidence" value="ECO:0007669"/>
    <property type="project" value="TreeGrafter"/>
</dbReference>
<feature type="signal peptide" evidence="2">
    <location>
        <begin position="1"/>
        <end position="20"/>
    </location>
</feature>
<comment type="caution">
    <text evidence="4">The sequence shown here is derived from an EMBL/GenBank/DDBJ whole genome shotgun (WGS) entry which is preliminary data.</text>
</comment>
<evidence type="ECO:0000256" key="1">
    <source>
        <dbReference type="SAM" id="MobiDB-lite"/>
    </source>
</evidence>
<dbReference type="GO" id="GO:0036503">
    <property type="term" value="P:ERAD pathway"/>
    <property type="evidence" value="ECO:0007669"/>
    <property type="project" value="TreeGrafter"/>
</dbReference>
<feature type="chain" id="PRO_5041448405" evidence="2">
    <location>
        <begin position="21"/>
        <end position="342"/>
    </location>
</feature>
<organism evidence="4 5">
    <name type="scientific">Geodia barretti</name>
    <name type="common">Barrett's horny sponge</name>
    <dbReference type="NCBI Taxonomy" id="519541"/>
    <lineage>
        <taxon>Eukaryota</taxon>
        <taxon>Metazoa</taxon>
        <taxon>Porifera</taxon>
        <taxon>Demospongiae</taxon>
        <taxon>Heteroscleromorpha</taxon>
        <taxon>Tetractinellida</taxon>
        <taxon>Astrophorina</taxon>
        <taxon>Geodiidae</taxon>
        <taxon>Geodia</taxon>
    </lineage>
</organism>
<evidence type="ECO:0000256" key="2">
    <source>
        <dbReference type="SAM" id="SignalP"/>
    </source>
</evidence>
<dbReference type="Pfam" id="PF18400">
    <property type="entry name" value="Thioredoxin_12"/>
    <property type="match status" value="1"/>
</dbReference>
<dbReference type="PANTHER" id="PTHR11226:SF0">
    <property type="entry name" value="UDP-GLUCOSE:GLYCOPROTEIN GLUCOSYLTRANSFERASE"/>
    <property type="match status" value="1"/>
</dbReference>
<feature type="region of interest" description="Disordered" evidence="1">
    <location>
        <begin position="303"/>
        <end position="342"/>
    </location>
</feature>
<feature type="compositionally biased region" description="Polar residues" evidence="1">
    <location>
        <begin position="312"/>
        <end position="331"/>
    </location>
</feature>